<proteinExistence type="predicted"/>
<evidence type="ECO:0000313" key="2">
    <source>
        <dbReference type="Proteomes" id="UP000182945"/>
    </source>
</evidence>
<evidence type="ECO:0000313" key="1">
    <source>
        <dbReference type="EMBL" id="APC47326.1"/>
    </source>
</evidence>
<dbReference type="RefSeq" id="WP_071648305.1">
    <property type="nucleotide sequence ID" value="NZ_CP017962.1"/>
</dbReference>
<dbReference type="EMBL" id="CP017962">
    <property type="protein sequence ID" value="APC47326.1"/>
    <property type="molecule type" value="Genomic_DNA"/>
</dbReference>
<name>A0AAC9IWD8_VIRHA</name>
<gene>
    <name evidence="1" type="ORF">BME96_03705</name>
</gene>
<dbReference type="KEGG" id="vhl:BME96_03705"/>
<dbReference type="Proteomes" id="UP000182945">
    <property type="component" value="Chromosome"/>
</dbReference>
<sequence>MTIQYGIYKNNIYTIDLVNEEIELTSHNPQDKIYGFKEYTDILGKEHPEILIKIVSETEISFAYKLEFKVLYKGEIFLPTAIGKFLLGNDSIPIYSNNIEDMPRYGFERIDKFIFEKEIALNDIDALIEYKVPILKFSDRDTEVNRINKENIREYISNLIE</sequence>
<organism evidence="1 2">
    <name type="scientific">Virgibacillus halodenitrificans</name>
    <name type="common">Bacillus halodenitrificans</name>
    <dbReference type="NCBI Taxonomy" id="1482"/>
    <lineage>
        <taxon>Bacteria</taxon>
        <taxon>Bacillati</taxon>
        <taxon>Bacillota</taxon>
        <taxon>Bacilli</taxon>
        <taxon>Bacillales</taxon>
        <taxon>Bacillaceae</taxon>
        <taxon>Virgibacillus</taxon>
    </lineage>
</organism>
<accession>A0AAC9IWD8</accession>
<reference evidence="1 2" key="1">
    <citation type="submission" date="2016-11" db="EMBL/GenBank/DDBJ databases">
        <title>Complete genome sequencing of Virgibacillus halodenitrificans PDB-F2.</title>
        <authorList>
            <person name="Sun Z."/>
            <person name="Zhou Y."/>
            <person name="Li H."/>
        </authorList>
    </citation>
    <scope>NUCLEOTIDE SEQUENCE [LARGE SCALE GENOMIC DNA]</scope>
    <source>
        <strain evidence="1 2">PDB-F2</strain>
    </source>
</reference>
<protein>
    <submittedName>
        <fullName evidence="1">Uncharacterized protein</fullName>
    </submittedName>
</protein>
<dbReference type="GeneID" id="71513488"/>
<dbReference type="AlphaFoldDB" id="A0AAC9IWD8"/>